<dbReference type="SUPFAM" id="SSF89372">
    <property type="entry name" value="Fucose-specific lectin"/>
    <property type="match status" value="1"/>
</dbReference>
<sequence>MSYTAQQKTLDSPSVFNYSGASSVAFKGELYVFYSSQAKNGGCVGNDGTWWTASSDGRKWNPAQSVSRSMGTTSETFAKWTSPAAAVYQNVLYLVWNNSRNNGMLRYTTWSTPADAFAKPMDVPSRGLSIWTETSAAMTVFNDQLCLFFNGSGQDGTWMTIFSNGKWSQVISVTFPIKGSALNCTSPAVYVSEGGSQLTLFWNGSANDGLWYTNTTDGKTWLPQTSLVSTIGGQSLMNKSSPCATVYRGTPYVFWVDPDSKLRYSRGLTFFVDARNYDSILRALADGYDFTLVIRGADAIQYLKARFPSGKITLTELTASSQLELPNGRSLMMQPSGGGNNGNPPATIIAAFFAGLAAAFAACKGNNAHLSVNGSEMTFTTNPANIANNQQ</sequence>
<dbReference type="OrthoDB" id="3219467at2759"/>
<accession>A0A9P9L3D2</accession>
<protein>
    <submittedName>
        <fullName evidence="1">Uncharacterized protein</fullName>
    </submittedName>
</protein>
<keyword evidence="2" id="KW-1185">Reference proteome</keyword>
<dbReference type="AlphaFoldDB" id="A0A9P9L3D2"/>
<dbReference type="EMBL" id="JAGTJS010000003">
    <property type="protein sequence ID" value="KAH7273236.1"/>
    <property type="molecule type" value="Genomic_DNA"/>
</dbReference>
<comment type="caution">
    <text evidence="1">The sequence shown here is derived from an EMBL/GenBank/DDBJ whole genome shotgun (WGS) entry which is preliminary data.</text>
</comment>
<dbReference type="Gene3D" id="2.120.10.70">
    <property type="entry name" value="Fucose-specific lectin"/>
    <property type="match status" value="1"/>
</dbReference>
<organism evidence="1 2">
    <name type="scientific">Fusarium solani</name>
    <name type="common">Filamentous fungus</name>
    <dbReference type="NCBI Taxonomy" id="169388"/>
    <lineage>
        <taxon>Eukaryota</taxon>
        <taxon>Fungi</taxon>
        <taxon>Dikarya</taxon>
        <taxon>Ascomycota</taxon>
        <taxon>Pezizomycotina</taxon>
        <taxon>Sordariomycetes</taxon>
        <taxon>Hypocreomycetidae</taxon>
        <taxon>Hypocreales</taxon>
        <taxon>Nectriaceae</taxon>
        <taxon>Fusarium</taxon>
        <taxon>Fusarium solani species complex</taxon>
    </lineage>
</organism>
<evidence type="ECO:0000313" key="1">
    <source>
        <dbReference type="EMBL" id="KAH7273236.1"/>
    </source>
</evidence>
<proteinExistence type="predicted"/>
<evidence type="ECO:0000313" key="2">
    <source>
        <dbReference type="Proteomes" id="UP000736672"/>
    </source>
</evidence>
<reference evidence="1" key="1">
    <citation type="journal article" date="2021" name="Nat. Commun.">
        <title>Genetic determinants of endophytism in the Arabidopsis root mycobiome.</title>
        <authorList>
            <person name="Mesny F."/>
            <person name="Miyauchi S."/>
            <person name="Thiergart T."/>
            <person name="Pickel B."/>
            <person name="Atanasova L."/>
            <person name="Karlsson M."/>
            <person name="Huettel B."/>
            <person name="Barry K.W."/>
            <person name="Haridas S."/>
            <person name="Chen C."/>
            <person name="Bauer D."/>
            <person name="Andreopoulos W."/>
            <person name="Pangilinan J."/>
            <person name="LaButti K."/>
            <person name="Riley R."/>
            <person name="Lipzen A."/>
            <person name="Clum A."/>
            <person name="Drula E."/>
            <person name="Henrissat B."/>
            <person name="Kohler A."/>
            <person name="Grigoriev I.V."/>
            <person name="Martin F.M."/>
            <person name="Hacquard S."/>
        </authorList>
    </citation>
    <scope>NUCLEOTIDE SEQUENCE</scope>
    <source>
        <strain evidence="1">FSSC 5 MPI-SDFR-AT-0091</strain>
    </source>
</reference>
<gene>
    <name evidence="1" type="ORF">B0J15DRAFT_460946</name>
</gene>
<dbReference type="Proteomes" id="UP000736672">
    <property type="component" value="Unassembled WGS sequence"/>
</dbReference>
<name>A0A9P9L3D2_FUSSL</name>